<accession>A0A0P0URL7</accession>
<keyword evidence="3" id="KW-0808">Transferase</keyword>
<dbReference type="Gene3D" id="3.90.580.10">
    <property type="entry name" value="Zinc finger, CHC2-type domain"/>
    <property type="match status" value="1"/>
</dbReference>
<keyword evidence="12" id="KW-1185">Reference proteome</keyword>
<evidence type="ECO:0000259" key="10">
    <source>
        <dbReference type="PROSITE" id="PS50880"/>
    </source>
</evidence>
<protein>
    <submittedName>
        <fullName evidence="11">Phage-related protein</fullName>
    </submittedName>
</protein>
<dbReference type="SUPFAM" id="SSF56731">
    <property type="entry name" value="DNA primase core"/>
    <property type="match status" value="1"/>
</dbReference>
<evidence type="ECO:0000256" key="2">
    <source>
        <dbReference type="ARBA" id="ARBA00022515"/>
    </source>
</evidence>
<dbReference type="InterPro" id="IPR036977">
    <property type="entry name" value="DNA_primase_Znf_CHC2"/>
</dbReference>
<organism evidence="11 12">
    <name type="scientific">endosymbiont of Bathymodiolus septemdierum str. Myojin knoll</name>
    <dbReference type="NCBI Taxonomy" id="1303921"/>
    <lineage>
        <taxon>Bacteria</taxon>
        <taxon>Pseudomonadati</taxon>
        <taxon>Pseudomonadota</taxon>
        <taxon>Gammaproteobacteria</taxon>
        <taxon>sulfur-oxidizing symbionts</taxon>
    </lineage>
</organism>
<dbReference type="PANTHER" id="PTHR30313:SF2">
    <property type="entry name" value="DNA PRIMASE"/>
    <property type="match status" value="1"/>
</dbReference>
<dbReference type="InterPro" id="IPR034154">
    <property type="entry name" value="TOPRIM_DnaG/twinkle"/>
</dbReference>
<dbReference type="Pfam" id="PF13155">
    <property type="entry name" value="Toprim_2"/>
    <property type="match status" value="1"/>
</dbReference>
<reference evidence="11 12" key="2">
    <citation type="journal article" date="2016" name="ISME J.">
        <title>Heterogeneous composition of key metabolic gene clusters in a vent mussel symbiont population.</title>
        <authorList>
            <person name="Ikuta T."/>
            <person name="Takaki Y."/>
            <person name="Nagai Y."/>
            <person name="Shimamura S."/>
            <person name="Tsuda M."/>
            <person name="Kawagucci S."/>
            <person name="Aoki Y."/>
            <person name="Inoue K."/>
            <person name="Teruya M."/>
            <person name="Satou K."/>
            <person name="Teruya K."/>
            <person name="Shimoji M."/>
            <person name="Tamotsu H."/>
            <person name="Hirano T."/>
            <person name="Maruyama T."/>
            <person name="Yoshida T."/>
        </authorList>
    </citation>
    <scope>NUCLEOTIDE SEQUENCE [LARGE SCALE GENOMIC DNA]</scope>
    <source>
        <strain evidence="11 12">Myojin Knoll</strain>
    </source>
</reference>
<dbReference type="InterPro" id="IPR006171">
    <property type="entry name" value="TOPRIM_dom"/>
</dbReference>
<dbReference type="GO" id="GO:1990077">
    <property type="term" value="C:primosome complex"/>
    <property type="evidence" value="ECO:0007669"/>
    <property type="project" value="UniProtKB-KW"/>
</dbReference>
<name>A0A0P0URL7_9GAMM</name>
<evidence type="ECO:0000256" key="6">
    <source>
        <dbReference type="ARBA" id="ARBA00022723"/>
    </source>
</evidence>
<keyword evidence="9" id="KW-0804">Transcription</keyword>
<dbReference type="GO" id="GO:0005737">
    <property type="term" value="C:cytoplasm"/>
    <property type="evidence" value="ECO:0007669"/>
    <property type="project" value="TreeGrafter"/>
</dbReference>
<evidence type="ECO:0000256" key="7">
    <source>
        <dbReference type="ARBA" id="ARBA00022771"/>
    </source>
</evidence>
<sequence length="889" mass="100951">MNQNRINQIKQASSLSEIVKDFGIALKANRGKCPLCESSSNSFSVNSDYFNCFKCGGKGDVVEFVQQTQGLDFVNAMKLLGNRAGISTEESITKAAGDAPKAAAKMYLTERGLDIDESWYSQEIFGYSNKQSATVRFAIGETYWERIIDAHLFTHKAHFKKGSTYKGECWQPPAQRIVKNDRIYITEGIFDAIALMQGMNYKVASAMSTSNFPQNLIDKHKDKGITWCLALDNGEAGSYASKKWAKILRDMDEKVEVYYPSDKRDWNDLYRSKALNADLLEDYWWRGQVLVSQSASERMAWLSVEARVKNKFIPNKRVVTFANCYFGCSLTDEANAEENEQIYQAIEDKNYFQVVNLLTPSIKSNRIGTAVATLLYTQFDPIDSMYSYYFDIAQNGVKKSKKVALAANMTIDAKTFHTALWGKVGQSSFRGSAAQMNEISDGWVSVRKPTVETIRHMGYSPTHKAYVFENFGYKDGRMIKANEHDYLNIGNLALKTTFDGWDIPNPDNKKSAWFDDFYLSSGNEGLTALAFWCMSLFASQVRSRNGHGEITFFEYTGIAHSGKSSVISFLWKLIGRENFEGEDPEKMTPAALARYFMQASNIPAVLLEGDRSMVEGHRKKFSMDQVKTLHSGHSPYGRGIRNNGINIDSVPFLGTLVISQNAAVEGEPQILNRIVQCVANKKGFSHEGFEASKRLKRLKGEQVIHFLHDALSKESKIMEEYGIWFDEYTEFLLNRKNIKDARIAEGHAQIMAFGKCLKLIVPEFDDHRLKKWIEFMVDLAVKRQTACQTDTPLVQKFWEIYDTFNEEIGSTDEFTTVQSEQLINHSKDPDLIAISLPLFKKMAEENRQQIDVDALKALLVNSKRHKFIKQKKINSVILGKIVHCWIFKK</sequence>
<keyword evidence="2" id="KW-0639">Primosome</keyword>
<dbReference type="SMART" id="SM00400">
    <property type="entry name" value="ZnF_CHCC"/>
    <property type="match status" value="1"/>
</dbReference>
<dbReference type="GO" id="GO:0000428">
    <property type="term" value="C:DNA-directed RNA polymerase complex"/>
    <property type="evidence" value="ECO:0007669"/>
    <property type="project" value="UniProtKB-KW"/>
</dbReference>
<dbReference type="PROSITE" id="PS50880">
    <property type="entry name" value="TOPRIM"/>
    <property type="match status" value="1"/>
</dbReference>
<evidence type="ECO:0000256" key="9">
    <source>
        <dbReference type="ARBA" id="ARBA00023163"/>
    </source>
</evidence>
<dbReference type="GO" id="GO:0008270">
    <property type="term" value="F:zinc ion binding"/>
    <property type="evidence" value="ECO:0007669"/>
    <property type="project" value="UniProtKB-KW"/>
</dbReference>
<dbReference type="PANTHER" id="PTHR30313">
    <property type="entry name" value="DNA PRIMASE"/>
    <property type="match status" value="1"/>
</dbReference>
<dbReference type="AlphaFoldDB" id="A0A0P0URL7"/>
<dbReference type="CDD" id="cd01029">
    <property type="entry name" value="TOPRIM_primases"/>
    <property type="match status" value="1"/>
</dbReference>
<evidence type="ECO:0000256" key="8">
    <source>
        <dbReference type="ARBA" id="ARBA00022833"/>
    </source>
</evidence>
<keyword evidence="8" id="KW-0862">Zinc</keyword>
<evidence type="ECO:0000256" key="4">
    <source>
        <dbReference type="ARBA" id="ARBA00022695"/>
    </source>
</evidence>
<gene>
    <name evidence="11" type="ORF">BSEPE_0604</name>
</gene>
<reference evidence="11 12" key="1">
    <citation type="journal article" date="2000" name="Mar. Ecol. Prog. Ser.">
        <title>Phylogenetic characterization of endosymbionts in three hydrothermal vent mussels: influence on host distributions.</title>
        <authorList>
            <person name="Fujiwara Y."/>
            <person name="Takai K."/>
            <person name="Uematsu K."/>
            <person name="Tsuchida S."/>
            <person name="Hunt J.C."/>
            <person name="Hashimoto J."/>
        </authorList>
    </citation>
    <scope>NUCLEOTIDE SEQUENCE [LARGE SCALE GENOMIC DNA]</scope>
    <source>
        <strain evidence="11 12">Myojin Knoll</strain>
    </source>
</reference>
<keyword evidence="7" id="KW-0863">Zinc-finger</keyword>
<evidence type="ECO:0000256" key="5">
    <source>
        <dbReference type="ARBA" id="ARBA00022705"/>
    </source>
</evidence>
<evidence type="ECO:0000313" key="12">
    <source>
        <dbReference type="Proteomes" id="UP000067399"/>
    </source>
</evidence>
<keyword evidence="5" id="KW-0235">DNA replication</keyword>
<dbReference type="InterPro" id="IPR002694">
    <property type="entry name" value="Znf_CHC2"/>
</dbReference>
<dbReference type="Proteomes" id="UP000067399">
    <property type="component" value="Chromosome"/>
</dbReference>
<evidence type="ECO:0000313" key="11">
    <source>
        <dbReference type="EMBL" id="BAS67611.1"/>
    </source>
</evidence>
<dbReference type="RefSeq" id="WP_066043968.1">
    <property type="nucleotide sequence ID" value="NZ_AP013042.1"/>
</dbReference>
<dbReference type="OrthoDB" id="5618772at2"/>
<dbReference type="Pfam" id="PF01807">
    <property type="entry name" value="Zn_ribbon_DnaG"/>
    <property type="match status" value="1"/>
</dbReference>
<keyword evidence="4" id="KW-0548">Nucleotidyltransferase</keyword>
<keyword evidence="6" id="KW-0479">Metal-binding</keyword>
<evidence type="ECO:0000256" key="3">
    <source>
        <dbReference type="ARBA" id="ARBA00022679"/>
    </source>
</evidence>
<keyword evidence="1" id="KW-0240">DNA-directed RNA polymerase</keyword>
<dbReference type="SUPFAM" id="SSF57783">
    <property type="entry name" value="Zinc beta-ribbon"/>
    <property type="match status" value="1"/>
</dbReference>
<dbReference type="STRING" id="1303921.BSEPE_0604"/>
<proteinExistence type="predicted"/>
<feature type="domain" description="Toprim" evidence="10">
    <location>
        <begin position="181"/>
        <end position="263"/>
    </location>
</feature>
<dbReference type="InterPro" id="IPR050219">
    <property type="entry name" value="DnaG_primase"/>
</dbReference>
<evidence type="ECO:0000256" key="1">
    <source>
        <dbReference type="ARBA" id="ARBA00022478"/>
    </source>
</evidence>
<dbReference type="KEGG" id="ebh:BSEPE_0604"/>
<dbReference type="GO" id="GO:0006269">
    <property type="term" value="P:DNA replication, synthesis of primer"/>
    <property type="evidence" value="ECO:0007669"/>
    <property type="project" value="UniProtKB-KW"/>
</dbReference>
<dbReference type="GO" id="GO:0003677">
    <property type="term" value="F:DNA binding"/>
    <property type="evidence" value="ECO:0007669"/>
    <property type="project" value="InterPro"/>
</dbReference>
<dbReference type="GO" id="GO:0003899">
    <property type="term" value="F:DNA-directed RNA polymerase activity"/>
    <property type="evidence" value="ECO:0007669"/>
    <property type="project" value="InterPro"/>
</dbReference>
<dbReference type="EMBL" id="AP013042">
    <property type="protein sequence ID" value="BAS67611.1"/>
    <property type="molecule type" value="Genomic_DNA"/>
</dbReference>
<dbReference type="Gene3D" id="3.40.1360.10">
    <property type="match status" value="1"/>
</dbReference>